<organism evidence="1 2">
    <name type="scientific">Microdochium trichocladiopsis</name>
    <dbReference type="NCBI Taxonomy" id="1682393"/>
    <lineage>
        <taxon>Eukaryota</taxon>
        <taxon>Fungi</taxon>
        <taxon>Dikarya</taxon>
        <taxon>Ascomycota</taxon>
        <taxon>Pezizomycotina</taxon>
        <taxon>Sordariomycetes</taxon>
        <taxon>Xylariomycetidae</taxon>
        <taxon>Xylariales</taxon>
        <taxon>Microdochiaceae</taxon>
        <taxon>Microdochium</taxon>
    </lineage>
</organism>
<dbReference type="EMBL" id="JAGTJQ010000012">
    <property type="protein sequence ID" value="KAH7016277.1"/>
    <property type="molecule type" value="Genomic_DNA"/>
</dbReference>
<comment type="caution">
    <text evidence="1">The sequence shown here is derived from an EMBL/GenBank/DDBJ whole genome shotgun (WGS) entry which is preliminary data.</text>
</comment>
<keyword evidence="2" id="KW-1185">Reference proteome</keyword>
<name>A0A9P8XT42_9PEZI</name>
<sequence length="193" mass="21490">MPRPHAPDHCMMLVKPEEDDVHEVETTPDIFKVRPTKLGVAVLRGLDPSRYPVEDNTIIFLGLARYIGAQGGIHNPTGLVFSIPHRYVLLDTSYACSLKDVFSWRVVLVPADAIHAHLREKVPDVLATLAAADWQFRSRRPRPGAEGGTPAPDEDLELHRRYDIYQQLEPAPCQSGVRRQSIIRPECGASLAA</sequence>
<evidence type="ECO:0000313" key="2">
    <source>
        <dbReference type="Proteomes" id="UP000756346"/>
    </source>
</evidence>
<evidence type="ECO:0000313" key="1">
    <source>
        <dbReference type="EMBL" id="KAH7016277.1"/>
    </source>
</evidence>
<reference evidence="1" key="1">
    <citation type="journal article" date="2021" name="Nat. Commun.">
        <title>Genetic determinants of endophytism in the Arabidopsis root mycobiome.</title>
        <authorList>
            <person name="Mesny F."/>
            <person name="Miyauchi S."/>
            <person name="Thiergart T."/>
            <person name="Pickel B."/>
            <person name="Atanasova L."/>
            <person name="Karlsson M."/>
            <person name="Huettel B."/>
            <person name="Barry K.W."/>
            <person name="Haridas S."/>
            <person name="Chen C."/>
            <person name="Bauer D."/>
            <person name="Andreopoulos W."/>
            <person name="Pangilinan J."/>
            <person name="LaButti K."/>
            <person name="Riley R."/>
            <person name="Lipzen A."/>
            <person name="Clum A."/>
            <person name="Drula E."/>
            <person name="Henrissat B."/>
            <person name="Kohler A."/>
            <person name="Grigoriev I.V."/>
            <person name="Martin F.M."/>
            <person name="Hacquard S."/>
        </authorList>
    </citation>
    <scope>NUCLEOTIDE SEQUENCE</scope>
    <source>
        <strain evidence="1">MPI-CAGE-CH-0230</strain>
    </source>
</reference>
<dbReference type="AlphaFoldDB" id="A0A9P8XT42"/>
<dbReference type="GeneID" id="70191096"/>
<accession>A0A9P8XT42</accession>
<dbReference type="Proteomes" id="UP000756346">
    <property type="component" value="Unassembled WGS sequence"/>
</dbReference>
<protein>
    <submittedName>
        <fullName evidence="1">Uncharacterized protein</fullName>
    </submittedName>
</protein>
<proteinExistence type="predicted"/>
<dbReference type="RefSeq" id="XP_046005901.1">
    <property type="nucleotide sequence ID" value="XM_046161550.1"/>
</dbReference>
<gene>
    <name evidence="1" type="ORF">B0I36DRAFT_396422</name>
</gene>